<feature type="region of interest" description="Disordered" evidence="4">
    <location>
        <begin position="526"/>
        <end position="571"/>
    </location>
</feature>
<dbReference type="Proteomes" id="UP000266861">
    <property type="component" value="Unassembled WGS sequence"/>
</dbReference>
<dbReference type="Pfam" id="PF00400">
    <property type="entry name" value="WD40"/>
    <property type="match status" value="3"/>
</dbReference>
<dbReference type="GO" id="GO:0008360">
    <property type="term" value="P:regulation of cell shape"/>
    <property type="evidence" value="ECO:0007669"/>
    <property type="project" value="TreeGrafter"/>
</dbReference>
<dbReference type="CDD" id="cd04369">
    <property type="entry name" value="Bromodomain"/>
    <property type="match status" value="1"/>
</dbReference>
<dbReference type="GO" id="GO:0006325">
    <property type="term" value="P:chromatin organization"/>
    <property type="evidence" value="ECO:0007669"/>
    <property type="project" value="UniProtKB-ARBA"/>
</dbReference>
<feature type="compositionally biased region" description="Low complexity" evidence="4">
    <location>
        <begin position="1"/>
        <end position="13"/>
    </location>
</feature>
<dbReference type="PROSITE" id="PS50014">
    <property type="entry name" value="BROMODOMAIN_2"/>
    <property type="match status" value="1"/>
</dbReference>
<keyword evidence="3" id="KW-0853">WD repeat</keyword>
<dbReference type="STRING" id="1348612.A0A397GKX6"/>
<feature type="repeat" description="WD" evidence="3">
    <location>
        <begin position="796"/>
        <end position="837"/>
    </location>
</feature>
<feature type="region of interest" description="Disordered" evidence="4">
    <location>
        <begin position="1198"/>
        <end position="1283"/>
    </location>
</feature>
<feature type="region of interest" description="Disordered" evidence="4">
    <location>
        <begin position="1108"/>
        <end position="1161"/>
    </location>
</feature>
<dbReference type="OrthoDB" id="538223at2759"/>
<evidence type="ECO:0000313" key="7">
    <source>
        <dbReference type="Proteomes" id="UP000266861"/>
    </source>
</evidence>
<dbReference type="InterPro" id="IPR036427">
    <property type="entry name" value="Bromodomain-like_sf"/>
</dbReference>
<dbReference type="SMART" id="SM00297">
    <property type="entry name" value="BROMO"/>
    <property type="match status" value="1"/>
</dbReference>
<dbReference type="GO" id="GO:0006357">
    <property type="term" value="P:regulation of transcription by RNA polymerase II"/>
    <property type="evidence" value="ECO:0007669"/>
    <property type="project" value="TreeGrafter"/>
</dbReference>
<feature type="region of interest" description="Disordered" evidence="4">
    <location>
        <begin position="1303"/>
        <end position="1326"/>
    </location>
</feature>
<evidence type="ECO:0000256" key="1">
    <source>
        <dbReference type="ARBA" id="ARBA00023117"/>
    </source>
</evidence>
<feature type="domain" description="Bromo" evidence="5">
    <location>
        <begin position="1626"/>
        <end position="1696"/>
    </location>
</feature>
<dbReference type="PROSITE" id="PS50294">
    <property type="entry name" value="WD_REPEATS_REGION"/>
    <property type="match status" value="2"/>
</dbReference>
<feature type="compositionally biased region" description="Polar residues" evidence="4">
    <location>
        <begin position="1303"/>
        <end position="1316"/>
    </location>
</feature>
<feature type="compositionally biased region" description="Basic residues" evidence="4">
    <location>
        <begin position="1265"/>
        <end position="1274"/>
    </location>
</feature>
<dbReference type="GO" id="GO:0007010">
    <property type="term" value="P:cytoskeleton organization"/>
    <property type="evidence" value="ECO:0007669"/>
    <property type="project" value="TreeGrafter"/>
</dbReference>
<dbReference type="GO" id="GO:0005634">
    <property type="term" value="C:nucleus"/>
    <property type="evidence" value="ECO:0007669"/>
    <property type="project" value="TreeGrafter"/>
</dbReference>
<dbReference type="InterPro" id="IPR052060">
    <property type="entry name" value="Bromo_WD_repeat"/>
</dbReference>
<feature type="region of interest" description="Disordered" evidence="4">
    <location>
        <begin position="589"/>
        <end position="609"/>
    </location>
</feature>
<protein>
    <recommendedName>
        <fullName evidence="5">Bromo domain-containing protein</fullName>
    </recommendedName>
</protein>
<comment type="caution">
    <text evidence="6">The sequence shown here is derived from an EMBL/GenBank/DDBJ whole genome shotgun (WGS) entry which is preliminary data.</text>
</comment>
<dbReference type="InterPro" id="IPR001487">
    <property type="entry name" value="Bromodomain"/>
</dbReference>
<dbReference type="PRINTS" id="PR00503">
    <property type="entry name" value="BROMODOMAIN"/>
</dbReference>
<feature type="region of interest" description="Disordered" evidence="4">
    <location>
        <begin position="447"/>
        <end position="472"/>
    </location>
</feature>
<feature type="repeat" description="WD" evidence="3">
    <location>
        <begin position="222"/>
        <end position="263"/>
    </location>
</feature>
<dbReference type="PANTHER" id="PTHR16266">
    <property type="entry name" value="WD REPEAT DOMAIN 9"/>
    <property type="match status" value="1"/>
</dbReference>
<keyword evidence="7" id="KW-1185">Reference proteome</keyword>
<feature type="compositionally biased region" description="Basic and acidic residues" evidence="4">
    <location>
        <begin position="1218"/>
        <end position="1242"/>
    </location>
</feature>
<dbReference type="PROSITE" id="PS50082">
    <property type="entry name" value="WD_REPEATS_2"/>
    <property type="match status" value="3"/>
</dbReference>
<proteinExistence type="predicted"/>
<evidence type="ECO:0000313" key="6">
    <source>
        <dbReference type="EMBL" id="RHZ50126.1"/>
    </source>
</evidence>
<feature type="compositionally biased region" description="Acidic residues" evidence="4">
    <location>
        <begin position="1109"/>
        <end position="1118"/>
    </location>
</feature>
<dbReference type="Gene3D" id="1.20.920.10">
    <property type="entry name" value="Bromodomain-like"/>
    <property type="match status" value="1"/>
</dbReference>
<evidence type="ECO:0000256" key="4">
    <source>
        <dbReference type="SAM" id="MobiDB-lite"/>
    </source>
</evidence>
<evidence type="ECO:0000256" key="2">
    <source>
        <dbReference type="PROSITE-ProRule" id="PRU00035"/>
    </source>
</evidence>
<feature type="compositionally biased region" description="Polar residues" evidence="4">
    <location>
        <begin position="30"/>
        <end position="44"/>
    </location>
</feature>
<dbReference type="SUPFAM" id="SSF47370">
    <property type="entry name" value="Bromodomain"/>
    <property type="match status" value="1"/>
</dbReference>
<gene>
    <name evidence="6" type="ORF">Glove_505g28</name>
</gene>
<reference evidence="6 7" key="1">
    <citation type="submission" date="2018-08" db="EMBL/GenBank/DDBJ databases">
        <title>Genome and evolution of the arbuscular mycorrhizal fungus Diversispora epigaea (formerly Glomus versiforme) and its bacterial endosymbionts.</title>
        <authorList>
            <person name="Sun X."/>
            <person name="Fei Z."/>
            <person name="Harrison M."/>
        </authorList>
    </citation>
    <scope>NUCLEOTIDE SEQUENCE [LARGE SCALE GENOMIC DNA]</scope>
    <source>
        <strain evidence="6 7">IT104</strain>
    </source>
</reference>
<name>A0A397GKX6_9GLOM</name>
<dbReference type="Gene3D" id="2.130.10.10">
    <property type="entry name" value="YVTN repeat-like/Quinoprotein amine dehydrogenase"/>
    <property type="match status" value="2"/>
</dbReference>
<accession>A0A397GKX6</accession>
<organism evidence="6 7">
    <name type="scientific">Diversispora epigaea</name>
    <dbReference type="NCBI Taxonomy" id="1348612"/>
    <lineage>
        <taxon>Eukaryota</taxon>
        <taxon>Fungi</taxon>
        <taxon>Fungi incertae sedis</taxon>
        <taxon>Mucoromycota</taxon>
        <taxon>Glomeromycotina</taxon>
        <taxon>Glomeromycetes</taxon>
        <taxon>Diversisporales</taxon>
        <taxon>Diversisporaceae</taxon>
        <taxon>Diversispora</taxon>
    </lineage>
</organism>
<dbReference type="PANTHER" id="PTHR16266:SF17">
    <property type="entry name" value="BRWD3"/>
    <property type="match status" value="1"/>
</dbReference>
<dbReference type="SUPFAM" id="SSF50978">
    <property type="entry name" value="WD40 repeat-like"/>
    <property type="match status" value="2"/>
</dbReference>
<dbReference type="Pfam" id="PF00439">
    <property type="entry name" value="Bromodomain"/>
    <property type="match status" value="1"/>
</dbReference>
<dbReference type="InterPro" id="IPR015943">
    <property type="entry name" value="WD40/YVTN_repeat-like_dom_sf"/>
</dbReference>
<dbReference type="EMBL" id="PQFF01000438">
    <property type="protein sequence ID" value="RHZ50126.1"/>
    <property type="molecule type" value="Genomic_DNA"/>
</dbReference>
<feature type="repeat" description="WD" evidence="3">
    <location>
        <begin position="882"/>
        <end position="924"/>
    </location>
</feature>
<feature type="region of interest" description="Disordered" evidence="4">
    <location>
        <begin position="1"/>
        <end position="46"/>
    </location>
</feature>
<dbReference type="SMART" id="SM00320">
    <property type="entry name" value="WD40"/>
    <property type="match status" value="6"/>
</dbReference>
<evidence type="ECO:0000259" key="5">
    <source>
        <dbReference type="PROSITE" id="PS50014"/>
    </source>
</evidence>
<dbReference type="InterPro" id="IPR001680">
    <property type="entry name" value="WD40_rpt"/>
</dbReference>
<dbReference type="InterPro" id="IPR036322">
    <property type="entry name" value="WD40_repeat_dom_sf"/>
</dbReference>
<feature type="compositionally biased region" description="Polar residues" evidence="4">
    <location>
        <begin position="461"/>
        <end position="472"/>
    </location>
</feature>
<evidence type="ECO:0000256" key="3">
    <source>
        <dbReference type="PROSITE-ProRule" id="PRU00221"/>
    </source>
</evidence>
<sequence>MSSQFEPSSKESSITSNGDLYEPESETPSEDYSSLRSSTDSDNLYKNIKRPKVKRIEQVGPPKMDFTVKEVEELAEVIEEEELVVQNETYEINYEQDLLFKTLHILKNNPQTERSYKSLIKDVNEHPELLPKRYNYDGGWVLQSGDEMITLTECSRSYMADLIPPDARNSNTIYDDCSLAPRRNVTSHDQPVLTTIVQEICGHKKRSLDIVYKNFRKLITLEGCHTTSTYSVLFDHSGERIFTANEDNKIKVWSTENGILIHTLRALYGGIVDMIINKENDLLAVACGDYNICIFNIQNYTKVTHFQVDSVPTSILFSPTPIAENRYIIATCKSANLYVAKHERDPIKFHNAITIKDEQLIAKRRTKLVSSSFNYAGTKFAIGGNDGVIRIFTTMGDETHFGGSTDENYLASYTEDKVLQQQIKDELYKFDLTEYLKAYRDPISKSKSKCQNIKSKRNKSNADLSSISSDNGLETLNAPIQQEKVHLSRSMKSRLRRLFRSQRKEGENGENYDSDTIKRDAALTKMDDDNQMDVDVDCPNPNIPHHEDNGEYNYEDNDIFGSDNLGKVSDDDYEDIDLDNPDRNSDDIIELGDEEDIPNPFDPRDWLGDGEDNNVQDSFDSRDWIGNGECNDNRVDMNIDQDITKPLDNYYMNVDQESSDPGDPQEIRGFYEFGENIDVTKQTEINFGLAPSYENYPSDLEDESAIISHNNNLNHNYSSNNKDRTTSDTGQIALENEILKLTEEGETDYDSCALSEIIIDKREKRTSATKEANGLKSTILDIAKQRFFLPIHIADLAGHNNKVHSLEFAHNGDRLISGSDDGKVILWEYDINEKIWISKVLVNGEALTTIKWSCDDNYVISGHVNGEIYVFESASGEIIRHYKAHNNKFYVLEVHPCDSRLFMSAGYDDRIVLWDVGNKIELKSWNHTDLNIESDNALYNNDNGNLVFEYYDGKWRNNGSMFAVTDNGGKCHLIGVQTETYSRQKIRERYGQKFATEDQSAEVGIITSDSNPGVMIYNDAWVLGNCSSNQREVISWAGSTYSYQLDKNFVEKISNPLPSEKIRSMDRRRLNVMIEEATKLKERKIVRNRLDQAIDLKEIRKLQRKLVLSEEEDEDEIDPLTTEIPIIPDDEERDQNYDPAFSSSDEDSSGRSEAESNSEVDSIIEDLENKNTMLVDDSSSEYAPTLRVKVRNKRKILEESTPEPSIHDEESAPFEELNNSHKSDEPSHYSGNRELKRARSDDGDYYVENDDQNATSDTASLKGRPDRKAKRKRPNYNEEDMFSEITPIDNYSEENRNSHISTYEISGSNNTQSTSLGANTRGRRARRNKTNKNIETNEDNVEIDLDNRNYNSEEIREADTRPEWIKSVNPNFTYIPQPGDFFVYFKRGHKAFNTYISNNYENTELLSDIVGHLGDFPYCKKFDLSNVAFFQIDVVRWYENKRSKVSKIEYSEAIKRVEAKKKISLPIVNDYPNAVLDEVNSKEKIPLYCIIQARVVEPKWKGSKYPQSPDFRRRPSKFLIPYVDLKGLREFIVPYEKFASGINQNLQVGDKIEAYYMNGFYPGKIASRNDGAVWSISSYNIQWENSDGEDEFYPWELKRERAEDLPTSSMPEETRQKLLEIINELHSNEHYEVFAEDVEFHKVPDYLNRIQYPVSLGMIKSRLTNKFYRHPRGVEHDVEIIISNAKTFNEPGTFIPLTADKLDSAFRNGCTEQKIKFE</sequence>
<keyword evidence="1 2" id="KW-0103">Bromodomain</keyword>